<organism evidence="1 2">
    <name type="scientific">Rangifer tarandus platyrhynchus</name>
    <name type="common">Svalbard reindeer</name>
    <dbReference type="NCBI Taxonomy" id="3082113"/>
    <lineage>
        <taxon>Eukaryota</taxon>
        <taxon>Metazoa</taxon>
        <taxon>Chordata</taxon>
        <taxon>Craniata</taxon>
        <taxon>Vertebrata</taxon>
        <taxon>Euteleostomi</taxon>
        <taxon>Mammalia</taxon>
        <taxon>Eutheria</taxon>
        <taxon>Laurasiatheria</taxon>
        <taxon>Artiodactyla</taxon>
        <taxon>Ruminantia</taxon>
        <taxon>Pecora</taxon>
        <taxon>Cervidae</taxon>
        <taxon>Odocoileinae</taxon>
        <taxon>Rangifer</taxon>
    </lineage>
</organism>
<protein>
    <submittedName>
        <fullName evidence="1">Uncharacterized protein</fullName>
    </submittedName>
</protein>
<proteinExistence type="predicted"/>
<dbReference type="EMBL" id="OX596090">
    <property type="protein sequence ID" value="CAI9711266.1"/>
    <property type="molecule type" value="Genomic_DNA"/>
</dbReference>
<sequence length="204" mass="21605">MVLLCEDVLLAASRAGGASTLLGLLCELRATAELKAPRSSPVLCKEEASELVLGLCSELLPPRPHTGPPSTAFSPHLGLLGPPEGPKAWEDHQGWADGSWESELHPLRLLASISGPLSQLSPLGPALVDVSFQQFSVDGNSSAVIWSPSQTASRLFSVYPRALESSREVTQGEPRATAESGPPHQRQLRGEAFVLSGSAFCPHE</sequence>
<name>A0ACB0FEB3_RANTA</name>
<accession>A0ACB0FEB3</accession>
<dbReference type="Proteomes" id="UP001162501">
    <property type="component" value="Chromosome 6"/>
</dbReference>
<evidence type="ECO:0000313" key="1">
    <source>
        <dbReference type="EMBL" id="CAI9711266.1"/>
    </source>
</evidence>
<evidence type="ECO:0000313" key="2">
    <source>
        <dbReference type="Proteomes" id="UP001162501"/>
    </source>
</evidence>
<gene>
    <name evidence="1" type="ORF">MRATA1EN3_LOCUS22479</name>
</gene>
<reference evidence="1" key="1">
    <citation type="submission" date="2023-05" db="EMBL/GenBank/DDBJ databases">
        <authorList>
            <consortium name="ELIXIR-Norway"/>
        </authorList>
    </citation>
    <scope>NUCLEOTIDE SEQUENCE</scope>
</reference>